<dbReference type="AlphaFoldDB" id="A0AAE4R9R4"/>
<dbReference type="InterPro" id="IPR024516">
    <property type="entry name" value="Mce_C"/>
</dbReference>
<organism evidence="5 7">
    <name type="scientific">Gordonia amicalis</name>
    <dbReference type="NCBI Taxonomy" id="89053"/>
    <lineage>
        <taxon>Bacteria</taxon>
        <taxon>Bacillati</taxon>
        <taxon>Actinomycetota</taxon>
        <taxon>Actinomycetes</taxon>
        <taxon>Mycobacteriales</taxon>
        <taxon>Gordoniaceae</taxon>
        <taxon>Gordonia</taxon>
    </lineage>
</organism>
<dbReference type="GO" id="GO:0051701">
    <property type="term" value="P:biological process involved in interaction with host"/>
    <property type="evidence" value="ECO:0007669"/>
    <property type="project" value="TreeGrafter"/>
</dbReference>
<dbReference type="EMBL" id="JAWLKI010000008">
    <property type="protein sequence ID" value="MDV6307548.1"/>
    <property type="molecule type" value="Genomic_DNA"/>
</dbReference>
<accession>A0AAE4R9R4</accession>
<evidence type="ECO:0000313" key="6">
    <source>
        <dbReference type="Proteomes" id="UP001185779"/>
    </source>
</evidence>
<gene>
    <name evidence="4" type="ORF">R3P94_09455</name>
    <name evidence="5" type="ORF">R3Q15_16070</name>
</gene>
<name>A0AAE4R9R4_9ACTN</name>
<dbReference type="Pfam" id="PF02470">
    <property type="entry name" value="MlaD"/>
    <property type="match status" value="1"/>
</dbReference>
<dbReference type="GO" id="GO:0005576">
    <property type="term" value="C:extracellular region"/>
    <property type="evidence" value="ECO:0007669"/>
    <property type="project" value="TreeGrafter"/>
</dbReference>
<evidence type="ECO:0000313" key="4">
    <source>
        <dbReference type="EMBL" id="MDV6307548.1"/>
    </source>
</evidence>
<dbReference type="Proteomes" id="UP001185779">
    <property type="component" value="Unassembled WGS sequence"/>
</dbReference>
<keyword evidence="6" id="KW-1185">Reference proteome</keyword>
<proteinExistence type="predicted"/>
<feature type="domain" description="Mce/MlaD" evidence="2">
    <location>
        <begin position="37"/>
        <end position="112"/>
    </location>
</feature>
<feature type="domain" description="Mammalian cell entry C-terminal" evidence="3">
    <location>
        <begin position="121"/>
        <end position="336"/>
    </location>
</feature>
<dbReference type="RefSeq" id="WP_005199664.1">
    <property type="nucleotide sequence ID" value="NZ_CP091855.1"/>
</dbReference>
<dbReference type="PANTHER" id="PTHR33371:SF19">
    <property type="entry name" value="MCE-FAMILY PROTEIN MCE4A"/>
    <property type="match status" value="1"/>
</dbReference>
<protein>
    <submittedName>
        <fullName evidence="5">MCE family protein</fullName>
    </submittedName>
</protein>
<dbReference type="NCBIfam" id="TIGR00996">
    <property type="entry name" value="Mtu_fam_mce"/>
    <property type="match status" value="1"/>
</dbReference>
<dbReference type="InterPro" id="IPR003399">
    <property type="entry name" value="Mce/MlaD"/>
</dbReference>
<evidence type="ECO:0000259" key="2">
    <source>
        <dbReference type="Pfam" id="PF02470"/>
    </source>
</evidence>
<comment type="caution">
    <text evidence="5">The sequence shown here is derived from an EMBL/GenBank/DDBJ whole genome shotgun (WGS) entry which is preliminary data.</text>
</comment>
<dbReference type="GeneID" id="77171511"/>
<sequence>MSVLRRRLLGLVFFLVVALFLTATITKFNKTFQDFTDVTLMTDSTGNALPANADVKARGMVVGEVREVKPAPDGSVEVILGLDPNKAKELSDKTTARILPKTLFGERYVALQVPEDNTGPTLTNGATIETDRSGNALEVQELFDKLLPVLDAIPPQDLNATLTALSKALSGRGEQLGTTLEELDQIFVEVNKNLPDLEGTLEGLATFSQTYSQALPDVVDALDSFRTTSNTIVERQADLRTLIATLGVASDDLTGWLRQNRTDLIDLAVDSEELLVGLAKQSPTFVCTFRNFVGLIPESRRIVGEGTKNPGVRVNLQFINPRGRYLPNQDEPRFMDLDPPAVCYEPPTDGRPFPQYPGGSLADGSYQPPSRNAGPRNVQKLPQPQFSGVPAGTASVRSNPFDDPDYRKQLQVIYGATSGRSPESVPTWVTMIAGGSLQGAQVEIK</sequence>
<reference evidence="5 6" key="1">
    <citation type="submission" date="2023-10" db="EMBL/GenBank/DDBJ databases">
        <title>Development of a sustainable strategy for remediation of hydrocarbon-contaminated territories based on the waste exchange concept.</title>
        <authorList>
            <person name="Krivoruchko A."/>
        </authorList>
    </citation>
    <scope>NUCLEOTIDE SEQUENCE</scope>
    <source>
        <strain evidence="4 6">IEGM 1266</strain>
        <strain evidence="5">IEGM 1279</strain>
    </source>
</reference>
<dbReference type="InterPro" id="IPR005693">
    <property type="entry name" value="Mce"/>
</dbReference>
<evidence type="ECO:0000256" key="1">
    <source>
        <dbReference type="SAM" id="MobiDB-lite"/>
    </source>
</evidence>
<evidence type="ECO:0000313" key="7">
    <source>
        <dbReference type="Proteomes" id="UP001185922"/>
    </source>
</evidence>
<dbReference type="PANTHER" id="PTHR33371">
    <property type="entry name" value="INTERMEMBRANE PHOSPHOLIPID TRANSPORT SYSTEM BINDING PROTEIN MLAD-RELATED"/>
    <property type="match status" value="1"/>
</dbReference>
<dbReference type="EMBL" id="JAWLKH010000018">
    <property type="protein sequence ID" value="MDV6313391.1"/>
    <property type="molecule type" value="Genomic_DNA"/>
</dbReference>
<dbReference type="InterPro" id="IPR052336">
    <property type="entry name" value="MlaD_Phospholipid_Transporter"/>
</dbReference>
<evidence type="ECO:0000259" key="3">
    <source>
        <dbReference type="Pfam" id="PF11887"/>
    </source>
</evidence>
<evidence type="ECO:0000313" key="5">
    <source>
        <dbReference type="EMBL" id="MDV6313391.1"/>
    </source>
</evidence>
<dbReference type="Proteomes" id="UP001185922">
    <property type="component" value="Unassembled WGS sequence"/>
</dbReference>
<dbReference type="Pfam" id="PF11887">
    <property type="entry name" value="Mce4_CUP1"/>
    <property type="match status" value="1"/>
</dbReference>
<feature type="region of interest" description="Disordered" evidence="1">
    <location>
        <begin position="340"/>
        <end position="381"/>
    </location>
</feature>